<dbReference type="Pfam" id="PF01261">
    <property type="entry name" value="AP_endonuc_2"/>
    <property type="match status" value="1"/>
</dbReference>
<feature type="domain" description="Glucose dehydrogenase C-terminal" evidence="7">
    <location>
        <begin position="451"/>
        <end position="656"/>
    </location>
</feature>
<proteinExistence type="predicted"/>
<dbReference type="Gene3D" id="3.90.180.10">
    <property type="entry name" value="Medium-chain alcohol dehydrogenases, catalytic domain"/>
    <property type="match status" value="1"/>
</dbReference>
<sequence length="672" mass="74967">MKSAARVAVFPKGFINELSEGTMSLWEWIELAGTLGADGLEMYPRFLESLEPSYLHSVREACDKVNLAIPMMCSSPDFTQPDPARRREEMQYIKSMIDVMAILGPEDFRSCRVLSGQRRNEVGREDGIRWTVECIQELLPYAAEKKVHLVMENHYKDGYWTAPEFALPCDIYLEIISQIESRWFGANYDPSNAIVAGYDPILLLEQIRSRVSTMHASDRYLKEGYTMDDIREYLDQGYSNALQHGVIGKGMNDYDTIFRMLQEEKFGGWISIEDGVNGLDELQESVNFIKTKIAQYLSGSGLMKTIVLKNANSESAEVIVAEKPRPELKSDHEVCIKVLSVGLDGTDKEIILHRYGVPAEGEDDLIIGHELIGEVEQAGAASGFSVGDAVTVLVRRPCLDPDCLNCRADRSDCCQTGTYTERGIKGSHGFMCEYVVEDANYVVKIPDSLKHLGVWVEPQSIFEKIWSTISHIQQRFVWKPKRALVLGSGPMGLLSALSFRSMGLETHVWSLHAEDSIQANVLANIGAQFQSAYTDESDGSGSHGIVRHYGDRLHLNFDVVLECTGFTPLLSEAMQLLDRNGSIGLLGVTAMDRHTTVPIDRINQNFVMGNQCMVGSVNASKADFLRAIDRLHQVERCYPGTLSGLITDEFTPEQVASVDFDRIGVKGIVRMS</sequence>
<dbReference type="SUPFAM" id="SSF50129">
    <property type="entry name" value="GroES-like"/>
    <property type="match status" value="1"/>
</dbReference>
<evidence type="ECO:0000256" key="3">
    <source>
        <dbReference type="ARBA" id="ARBA00022833"/>
    </source>
</evidence>
<dbReference type="PANTHER" id="PTHR43189:SF2">
    <property type="entry name" value="GLUCOSE 1-DEHYDROGENASE"/>
    <property type="match status" value="1"/>
</dbReference>
<evidence type="ECO:0000256" key="1">
    <source>
        <dbReference type="ARBA" id="ARBA00001947"/>
    </source>
</evidence>
<keyword evidence="2" id="KW-0479">Metal-binding</keyword>
<evidence type="ECO:0000259" key="5">
    <source>
        <dbReference type="Pfam" id="PF01261"/>
    </source>
</evidence>
<dbReference type="SUPFAM" id="SSF51735">
    <property type="entry name" value="NAD(P)-binding Rossmann-fold domains"/>
    <property type="match status" value="1"/>
</dbReference>
<dbReference type="Pfam" id="PF08240">
    <property type="entry name" value="ADH_N"/>
    <property type="match status" value="1"/>
</dbReference>
<dbReference type="AlphaFoldDB" id="A0A328U6S2"/>
<dbReference type="PANTHER" id="PTHR43189">
    <property type="entry name" value="ZINC-TYPE ALCOHOL DEHYDROGENASE-LIKE PROTEIN C1198.01-RELATED"/>
    <property type="match status" value="1"/>
</dbReference>
<dbReference type="OrthoDB" id="9809185at2"/>
<dbReference type="SUPFAM" id="SSF51658">
    <property type="entry name" value="Xylose isomerase-like"/>
    <property type="match status" value="1"/>
</dbReference>
<feature type="domain" description="Xylose isomerase-like TIM barrel" evidence="5">
    <location>
        <begin position="30"/>
        <end position="291"/>
    </location>
</feature>
<evidence type="ECO:0000313" key="9">
    <source>
        <dbReference type="Proteomes" id="UP000249260"/>
    </source>
</evidence>
<dbReference type="InterPro" id="IPR031640">
    <property type="entry name" value="Glu_dehyd_C"/>
</dbReference>
<dbReference type="InterPro" id="IPR013154">
    <property type="entry name" value="ADH-like_N"/>
</dbReference>
<evidence type="ECO:0000313" key="8">
    <source>
        <dbReference type="EMBL" id="RAP75774.1"/>
    </source>
</evidence>
<comment type="cofactor">
    <cofactor evidence="1">
        <name>Zn(2+)</name>
        <dbReference type="ChEBI" id="CHEBI:29105"/>
    </cofactor>
</comment>
<keyword evidence="3" id="KW-0862">Zinc</keyword>
<evidence type="ECO:0000259" key="7">
    <source>
        <dbReference type="Pfam" id="PF16912"/>
    </source>
</evidence>
<gene>
    <name evidence="8" type="ORF">DL346_10020</name>
</gene>
<protein>
    <submittedName>
        <fullName evidence="8">Uncharacterized protein</fullName>
    </submittedName>
</protein>
<dbReference type="PROSITE" id="PS00059">
    <property type="entry name" value="ADH_ZINC"/>
    <property type="match status" value="1"/>
</dbReference>
<evidence type="ECO:0000256" key="2">
    <source>
        <dbReference type="ARBA" id="ARBA00022723"/>
    </source>
</evidence>
<dbReference type="RefSeq" id="WP_112881999.1">
    <property type="nucleotide sequence ID" value="NZ_QLUW01000002.1"/>
</dbReference>
<dbReference type="CDD" id="cd08230">
    <property type="entry name" value="glucose_DH"/>
    <property type="match status" value="1"/>
</dbReference>
<reference evidence="8 9" key="1">
    <citation type="submission" date="2018-06" db="EMBL/GenBank/DDBJ databases">
        <title>Paenibacillus montanisoli sp. nov., isolated from mountain area soil.</title>
        <authorList>
            <person name="Wu M."/>
        </authorList>
    </citation>
    <scope>NUCLEOTIDE SEQUENCE [LARGE SCALE GENOMIC DNA]</scope>
    <source>
        <strain evidence="8 9">RA17</strain>
    </source>
</reference>
<keyword evidence="9" id="KW-1185">Reference proteome</keyword>
<dbReference type="InterPro" id="IPR002328">
    <property type="entry name" value="ADH_Zn_CS"/>
</dbReference>
<dbReference type="GO" id="GO:0016491">
    <property type="term" value="F:oxidoreductase activity"/>
    <property type="evidence" value="ECO:0007669"/>
    <property type="project" value="UniProtKB-KW"/>
</dbReference>
<dbReference type="GO" id="GO:0008270">
    <property type="term" value="F:zinc ion binding"/>
    <property type="evidence" value="ECO:0007669"/>
    <property type="project" value="InterPro"/>
</dbReference>
<dbReference type="Pfam" id="PF16912">
    <property type="entry name" value="Glu_dehyd_C"/>
    <property type="match status" value="1"/>
</dbReference>
<name>A0A328U6S2_9BACL</name>
<accession>A0A328U6S2</accession>
<evidence type="ECO:0000256" key="4">
    <source>
        <dbReference type="ARBA" id="ARBA00023002"/>
    </source>
</evidence>
<dbReference type="InterPro" id="IPR011032">
    <property type="entry name" value="GroES-like_sf"/>
</dbReference>
<dbReference type="InterPro" id="IPR013022">
    <property type="entry name" value="Xyl_isomerase-like_TIM-brl"/>
</dbReference>
<dbReference type="Proteomes" id="UP000249260">
    <property type="component" value="Unassembled WGS sequence"/>
</dbReference>
<dbReference type="Gene3D" id="3.40.50.720">
    <property type="entry name" value="NAD(P)-binding Rossmann-like Domain"/>
    <property type="match status" value="1"/>
</dbReference>
<comment type="caution">
    <text evidence="8">The sequence shown here is derived from an EMBL/GenBank/DDBJ whole genome shotgun (WGS) entry which is preliminary data.</text>
</comment>
<evidence type="ECO:0000259" key="6">
    <source>
        <dbReference type="Pfam" id="PF08240"/>
    </source>
</evidence>
<dbReference type="InterPro" id="IPR036291">
    <property type="entry name" value="NAD(P)-bd_dom_sf"/>
</dbReference>
<organism evidence="8 9">
    <name type="scientific">Paenibacillus montanisoli</name>
    <dbReference type="NCBI Taxonomy" id="2081970"/>
    <lineage>
        <taxon>Bacteria</taxon>
        <taxon>Bacillati</taxon>
        <taxon>Bacillota</taxon>
        <taxon>Bacilli</taxon>
        <taxon>Bacillales</taxon>
        <taxon>Paenibacillaceae</taxon>
        <taxon>Paenibacillus</taxon>
    </lineage>
</organism>
<dbReference type="EMBL" id="QLUW01000002">
    <property type="protein sequence ID" value="RAP75774.1"/>
    <property type="molecule type" value="Genomic_DNA"/>
</dbReference>
<dbReference type="InterPro" id="IPR036237">
    <property type="entry name" value="Xyl_isomerase-like_sf"/>
</dbReference>
<feature type="domain" description="Alcohol dehydrogenase-like N-terminal" evidence="6">
    <location>
        <begin position="331"/>
        <end position="447"/>
    </location>
</feature>
<keyword evidence="4" id="KW-0560">Oxidoreductase</keyword>
<dbReference type="Gene3D" id="3.20.20.150">
    <property type="entry name" value="Divalent-metal-dependent TIM barrel enzymes"/>
    <property type="match status" value="1"/>
</dbReference>